<reference evidence="2" key="1">
    <citation type="submission" date="2021-06" db="EMBL/GenBank/DDBJ databases">
        <authorList>
            <person name="Hodson N. C."/>
            <person name="Mongue J. A."/>
            <person name="Jaron S. K."/>
        </authorList>
    </citation>
    <scope>NUCLEOTIDE SEQUENCE</scope>
</reference>
<dbReference type="Proteomes" id="UP000708208">
    <property type="component" value="Unassembled WGS sequence"/>
</dbReference>
<dbReference type="EMBL" id="CAJVCH010534493">
    <property type="protein sequence ID" value="CAG7824933.1"/>
    <property type="molecule type" value="Genomic_DNA"/>
</dbReference>
<dbReference type="OrthoDB" id="6092352at2759"/>
<protein>
    <submittedName>
        <fullName evidence="2">Uncharacterized protein</fullName>
    </submittedName>
</protein>
<feature type="region of interest" description="Disordered" evidence="1">
    <location>
        <begin position="1"/>
        <end position="130"/>
    </location>
</feature>
<evidence type="ECO:0000313" key="2">
    <source>
        <dbReference type="EMBL" id="CAG7824933.1"/>
    </source>
</evidence>
<accession>A0A8J2L257</accession>
<gene>
    <name evidence="2" type="ORF">AFUS01_LOCUS35064</name>
</gene>
<dbReference type="AlphaFoldDB" id="A0A8J2L257"/>
<evidence type="ECO:0000256" key="1">
    <source>
        <dbReference type="SAM" id="MobiDB-lite"/>
    </source>
</evidence>
<feature type="compositionally biased region" description="Polar residues" evidence="1">
    <location>
        <begin position="12"/>
        <end position="29"/>
    </location>
</feature>
<feature type="compositionally biased region" description="Acidic residues" evidence="1">
    <location>
        <begin position="526"/>
        <end position="540"/>
    </location>
</feature>
<comment type="caution">
    <text evidence="2">The sequence shown here is derived from an EMBL/GenBank/DDBJ whole genome shotgun (WGS) entry which is preliminary data.</text>
</comment>
<feature type="compositionally biased region" description="Basic and acidic residues" evidence="1">
    <location>
        <begin position="475"/>
        <end position="484"/>
    </location>
</feature>
<feature type="region of interest" description="Disordered" evidence="1">
    <location>
        <begin position="465"/>
        <end position="511"/>
    </location>
</feature>
<feature type="region of interest" description="Disordered" evidence="1">
    <location>
        <begin position="523"/>
        <end position="545"/>
    </location>
</feature>
<evidence type="ECO:0000313" key="3">
    <source>
        <dbReference type="Proteomes" id="UP000708208"/>
    </source>
</evidence>
<sequence length="918" mass="105119">MPASLDKKNPEDSSATFAKSDIRTSTTSKKSGEDGQRSKKKSCRKKQEKPNKNICQELDANAKLIDVKTTRSKSLRGTSKGDSKQVEKSSSLPSARREAGKGGNKRVNSKGETMLGQAKRRAYSKKKRDKMKMTKKISNLVFVMPKTDDPVAKAQAASEKKVSKLVRYMKKYWKTHVDKKYYPVKVDFRMPDRMTHQRSNNWWLLKRARQKTLDHTGFFSNVREPYHDLGPPELDSAMLIFKNMHDDLLADPTKWVQDRQLKDELIRKCNAPLVRLPRARVRRPVFNKGRVKIGAGGMMDINKYVQQGYAFQNAIRGDRTYTQTLDMHMDLKENDAADLASAFGFVPRKPADTGAGDSKHDHAAKVVKSSEDTEEGEFLELQLRSLQDDRKGSHLDDRINQRVLASFENMMRAIYILIKSMINLKTSQLKSPYPLPMRVMTSLRSIETPDEKVKKKQPISALSCKSLNLNPSKQGDQDQQRRDDAEEEEANDEDEYGEDEEEEEKYIYDEDIELTDVAESILSNGDQDEEMEEEDEEETEETRSQMLLRKAKEERHLPIVAIRDPDKIASSIVETIKKTHLEKDNRGMSPEEKIINAQESPDIAYSRRKSTVDRYNKLFHGGETDKTPIWQNITLDNVFVSQAKPNVPVTKSVHHVEGENAGDEFPSATTPLPSTPKIPHVAEIHTPVLAGLESPAKIDSEDQSRLNLLAKNPEASNDNPPPSPVQFLYKIAGIKTTEKRTFESLMTIKKKFRVTEKSLRFYYANETDKADWETQNRFRHKIRALQSCPIYEKSIAVMRASENFALPEEETPSSSTIGEKRPSIWYRKLRERFEEIGARRHVGCATILANLQKYCDVDMKTKPRMTNRLCLLVVSLPTTELGTRPWQIAIKFIIDHLLGVPIELFYQWLDYRRLPPLI</sequence>
<organism evidence="2 3">
    <name type="scientific">Allacma fusca</name>
    <dbReference type="NCBI Taxonomy" id="39272"/>
    <lineage>
        <taxon>Eukaryota</taxon>
        <taxon>Metazoa</taxon>
        <taxon>Ecdysozoa</taxon>
        <taxon>Arthropoda</taxon>
        <taxon>Hexapoda</taxon>
        <taxon>Collembola</taxon>
        <taxon>Symphypleona</taxon>
        <taxon>Sminthuridae</taxon>
        <taxon>Allacma</taxon>
    </lineage>
</organism>
<feature type="compositionally biased region" description="Basic and acidic residues" evidence="1">
    <location>
        <begin position="1"/>
        <end position="11"/>
    </location>
</feature>
<feature type="compositionally biased region" description="Acidic residues" evidence="1">
    <location>
        <begin position="485"/>
        <end position="511"/>
    </location>
</feature>
<name>A0A8J2L257_9HEXA</name>
<proteinExistence type="predicted"/>
<feature type="compositionally biased region" description="Basic residues" evidence="1">
    <location>
        <begin position="38"/>
        <end position="47"/>
    </location>
</feature>
<feature type="compositionally biased region" description="Basic residues" evidence="1">
    <location>
        <begin position="118"/>
        <end position="130"/>
    </location>
</feature>
<keyword evidence="3" id="KW-1185">Reference proteome</keyword>